<dbReference type="AlphaFoldDB" id="A0A9D2H5V5"/>
<dbReference type="InterPro" id="IPR050071">
    <property type="entry name" value="Dehydroquinate_synthase"/>
</dbReference>
<comment type="pathway">
    <text evidence="4 17">Metabolic intermediate biosynthesis; chorismate biosynthesis; chorismate from D-erythrose 4-phosphate and phosphoenolpyruvate: step 2/7.</text>
</comment>
<dbReference type="InterPro" id="IPR030963">
    <property type="entry name" value="DHQ_synth_fam"/>
</dbReference>
<reference evidence="20" key="2">
    <citation type="submission" date="2021-04" db="EMBL/GenBank/DDBJ databases">
        <authorList>
            <person name="Gilroy R."/>
        </authorList>
    </citation>
    <scope>NUCLEOTIDE SEQUENCE</scope>
    <source>
        <strain evidence="20">ChiHjej8B7-3636</strain>
    </source>
</reference>
<evidence type="ECO:0000256" key="2">
    <source>
        <dbReference type="ARBA" id="ARBA00001911"/>
    </source>
</evidence>
<comment type="caution">
    <text evidence="17">Lacks conserved residue(s) required for the propagation of feature annotation.</text>
</comment>
<dbReference type="GO" id="GO:0005737">
    <property type="term" value="C:cytoplasm"/>
    <property type="evidence" value="ECO:0007669"/>
    <property type="project" value="UniProtKB-SubCell"/>
</dbReference>
<dbReference type="GO" id="GO:0008652">
    <property type="term" value="P:amino acid biosynthetic process"/>
    <property type="evidence" value="ECO:0007669"/>
    <property type="project" value="UniProtKB-KW"/>
</dbReference>
<evidence type="ECO:0000313" key="20">
    <source>
        <dbReference type="EMBL" id="HJA04271.1"/>
    </source>
</evidence>
<protein>
    <recommendedName>
        <fullName evidence="7 17">3-dehydroquinate synthase</fullName>
        <shortName evidence="17">DHQS</shortName>
        <ecNumber evidence="6 17">4.2.3.4</ecNumber>
    </recommendedName>
</protein>
<keyword evidence="11 17" id="KW-0547">Nucleotide-binding</keyword>
<dbReference type="CDD" id="cd08195">
    <property type="entry name" value="DHQS"/>
    <property type="match status" value="1"/>
</dbReference>
<keyword evidence="13 17" id="KW-0520">NAD</keyword>
<dbReference type="InterPro" id="IPR016037">
    <property type="entry name" value="DHQ_synth_AroB"/>
</dbReference>
<feature type="binding site" evidence="17">
    <location>
        <position position="248"/>
    </location>
    <ligand>
        <name>Zn(2+)</name>
        <dbReference type="ChEBI" id="CHEBI:29105"/>
    </ligand>
</feature>
<dbReference type="GO" id="GO:0009073">
    <property type="term" value="P:aromatic amino acid family biosynthetic process"/>
    <property type="evidence" value="ECO:0007669"/>
    <property type="project" value="UniProtKB-KW"/>
</dbReference>
<keyword evidence="16 17" id="KW-0170">Cobalt</keyword>
<dbReference type="NCBIfam" id="TIGR01357">
    <property type="entry name" value="aroB"/>
    <property type="match status" value="1"/>
</dbReference>
<reference evidence="20" key="1">
    <citation type="journal article" date="2021" name="PeerJ">
        <title>Extensive microbial diversity within the chicken gut microbiome revealed by metagenomics and culture.</title>
        <authorList>
            <person name="Gilroy R."/>
            <person name="Ravi A."/>
            <person name="Getino M."/>
            <person name="Pursley I."/>
            <person name="Horton D.L."/>
            <person name="Alikhan N.F."/>
            <person name="Baker D."/>
            <person name="Gharbi K."/>
            <person name="Hall N."/>
            <person name="Watson M."/>
            <person name="Adriaenssens E.M."/>
            <person name="Foster-Nyarko E."/>
            <person name="Jarju S."/>
            <person name="Secka A."/>
            <person name="Antonio M."/>
            <person name="Oren A."/>
            <person name="Chaudhuri R.R."/>
            <person name="La Ragione R."/>
            <person name="Hildebrand F."/>
            <person name="Pallen M.J."/>
        </authorList>
    </citation>
    <scope>NUCLEOTIDE SEQUENCE</scope>
    <source>
        <strain evidence="20">ChiHjej8B7-3636</strain>
    </source>
</reference>
<dbReference type="Pfam" id="PF24621">
    <property type="entry name" value="DHQS_C"/>
    <property type="match status" value="1"/>
</dbReference>
<dbReference type="EC" id="4.2.3.4" evidence="6 17"/>
<feature type="binding site" evidence="17">
    <location>
        <position position="152"/>
    </location>
    <ligand>
        <name>NAD(+)</name>
        <dbReference type="ChEBI" id="CHEBI:57540"/>
    </ligand>
</feature>
<feature type="binding site" evidence="17">
    <location>
        <position position="143"/>
    </location>
    <ligand>
        <name>NAD(+)</name>
        <dbReference type="ChEBI" id="CHEBI:57540"/>
    </ligand>
</feature>
<name>A0A9D2H5V5_9MICO</name>
<comment type="cofactor">
    <cofactor evidence="2 17">
        <name>NAD(+)</name>
        <dbReference type="ChEBI" id="CHEBI:57540"/>
    </cofactor>
</comment>
<feature type="domain" description="3-dehydroquinate synthase C-terminal" evidence="19">
    <location>
        <begin position="182"/>
        <end position="324"/>
    </location>
</feature>
<keyword evidence="14 17" id="KW-0057">Aromatic amino acid biosynthesis</keyword>
<evidence type="ECO:0000256" key="17">
    <source>
        <dbReference type="HAMAP-Rule" id="MF_00110"/>
    </source>
</evidence>
<dbReference type="GO" id="GO:0046872">
    <property type="term" value="F:metal ion binding"/>
    <property type="evidence" value="ECO:0007669"/>
    <property type="project" value="UniProtKB-KW"/>
</dbReference>
<keyword evidence="8 17" id="KW-0963">Cytoplasm</keyword>
<gene>
    <name evidence="17 20" type="primary">aroB</name>
    <name evidence="20" type="ORF">H9800_05365</name>
</gene>
<dbReference type="GO" id="GO:0003856">
    <property type="term" value="F:3-dehydroquinate synthase activity"/>
    <property type="evidence" value="ECO:0007669"/>
    <property type="project" value="UniProtKB-UniRule"/>
</dbReference>
<evidence type="ECO:0000256" key="1">
    <source>
        <dbReference type="ARBA" id="ARBA00001393"/>
    </source>
</evidence>
<dbReference type="Pfam" id="PF01761">
    <property type="entry name" value="DHQ_synthase"/>
    <property type="match status" value="1"/>
</dbReference>
<feature type="domain" description="3-dehydroquinate synthase N-terminal" evidence="18">
    <location>
        <begin position="69"/>
        <end position="180"/>
    </location>
</feature>
<sequence>MSDDTVIRVEGDPGYDVTIGRGLRHRIRESLPEGAKKVLIVHQPSLGRIASDLREEMLADGELEVLLAEIPDAENAKRIEVASFLWGILGQSDFTRTDAIVGFGGGAATDLAGFVAATWLRGVAVVQVPSTVLGMVDAAVGGKTGINTSEGKNLVGAFWAPRAVLCDLDLLEPLPKNELTAGYAEVLKAGFIRYPEILDIVERDPVEALDPASDAFRRTLELAIRMKADIVGQDFREAGLRETLNYGHTLGHAIEHAERYQWRHGAAVSIGMMFAAELSRLAGRLSDDAVDRHRRILTTLGLPTTYRAGAFAQLLATMQRDKKARAGQLRFIVLDEIGKPAVMQAPDQSLLFAAYQEIGEESSGDIIQTGSR</sequence>
<evidence type="ECO:0000256" key="7">
    <source>
        <dbReference type="ARBA" id="ARBA00017684"/>
    </source>
</evidence>
<dbReference type="PANTHER" id="PTHR43622:SF7">
    <property type="entry name" value="3-DEHYDROQUINATE SYNTHASE, CHLOROPLASTIC"/>
    <property type="match status" value="1"/>
</dbReference>
<dbReference type="InterPro" id="IPR030960">
    <property type="entry name" value="DHQS/DOIS_N"/>
</dbReference>
<evidence type="ECO:0000256" key="6">
    <source>
        <dbReference type="ARBA" id="ARBA00013031"/>
    </source>
</evidence>
<dbReference type="EMBL" id="DXAM01000075">
    <property type="protein sequence ID" value="HJA04271.1"/>
    <property type="molecule type" value="Genomic_DNA"/>
</dbReference>
<keyword evidence="15 17" id="KW-0456">Lyase</keyword>
<evidence type="ECO:0000256" key="5">
    <source>
        <dbReference type="ARBA" id="ARBA00005412"/>
    </source>
</evidence>
<evidence type="ECO:0000256" key="8">
    <source>
        <dbReference type="ARBA" id="ARBA00022490"/>
    </source>
</evidence>
<evidence type="ECO:0000259" key="19">
    <source>
        <dbReference type="Pfam" id="PF24621"/>
    </source>
</evidence>
<keyword evidence="9 17" id="KW-0028">Amino-acid biosynthesis</keyword>
<dbReference type="GO" id="GO:0000166">
    <property type="term" value="F:nucleotide binding"/>
    <property type="evidence" value="ECO:0007669"/>
    <property type="project" value="UniProtKB-KW"/>
</dbReference>
<proteinExistence type="inferred from homology"/>
<evidence type="ECO:0000256" key="9">
    <source>
        <dbReference type="ARBA" id="ARBA00022605"/>
    </source>
</evidence>
<feature type="binding site" evidence="17">
    <location>
        <begin position="106"/>
        <end position="110"/>
    </location>
    <ligand>
        <name>NAD(+)</name>
        <dbReference type="ChEBI" id="CHEBI:57540"/>
    </ligand>
</feature>
<dbReference type="InterPro" id="IPR056179">
    <property type="entry name" value="DHQS_C"/>
</dbReference>
<keyword evidence="12 17" id="KW-0862">Zinc</keyword>
<keyword evidence="10 17" id="KW-0479">Metal-binding</keyword>
<comment type="cofactor">
    <cofactor evidence="17">
        <name>Co(2+)</name>
        <dbReference type="ChEBI" id="CHEBI:48828"/>
    </cofactor>
    <cofactor evidence="17">
        <name>Zn(2+)</name>
        <dbReference type="ChEBI" id="CHEBI:29105"/>
    </cofactor>
    <text evidence="17">Binds 1 divalent metal cation per subunit. Can use either Co(2+) or Zn(2+).</text>
</comment>
<evidence type="ECO:0000256" key="3">
    <source>
        <dbReference type="ARBA" id="ARBA00004496"/>
    </source>
</evidence>
<evidence type="ECO:0000313" key="21">
    <source>
        <dbReference type="Proteomes" id="UP000824220"/>
    </source>
</evidence>
<dbReference type="PANTHER" id="PTHR43622">
    <property type="entry name" value="3-DEHYDROQUINATE SYNTHASE"/>
    <property type="match status" value="1"/>
</dbReference>
<dbReference type="SUPFAM" id="SSF56796">
    <property type="entry name" value="Dehydroquinate synthase-like"/>
    <property type="match status" value="1"/>
</dbReference>
<dbReference type="Gene3D" id="1.20.1090.10">
    <property type="entry name" value="Dehydroquinate synthase-like - alpha domain"/>
    <property type="match status" value="1"/>
</dbReference>
<feature type="binding site" evidence="17">
    <location>
        <begin position="72"/>
        <end position="77"/>
    </location>
    <ligand>
        <name>NAD(+)</name>
        <dbReference type="ChEBI" id="CHEBI:57540"/>
    </ligand>
</feature>
<evidence type="ECO:0000256" key="14">
    <source>
        <dbReference type="ARBA" id="ARBA00023141"/>
    </source>
</evidence>
<evidence type="ECO:0000256" key="16">
    <source>
        <dbReference type="ARBA" id="ARBA00023285"/>
    </source>
</evidence>
<evidence type="ECO:0000259" key="18">
    <source>
        <dbReference type="Pfam" id="PF01761"/>
    </source>
</evidence>
<evidence type="ECO:0000256" key="13">
    <source>
        <dbReference type="ARBA" id="ARBA00023027"/>
    </source>
</evidence>
<dbReference type="PIRSF" id="PIRSF001455">
    <property type="entry name" value="DHQ_synth"/>
    <property type="match status" value="1"/>
</dbReference>
<comment type="catalytic activity">
    <reaction evidence="1 17">
        <text>7-phospho-2-dehydro-3-deoxy-D-arabino-heptonate = 3-dehydroquinate + phosphate</text>
        <dbReference type="Rhea" id="RHEA:21968"/>
        <dbReference type="ChEBI" id="CHEBI:32364"/>
        <dbReference type="ChEBI" id="CHEBI:43474"/>
        <dbReference type="ChEBI" id="CHEBI:58394"/>
        <dbReference type="EC" id="4.2.3.4"/>
    </reaction>
</comment>
<organism evidence="20 21">
    <name type="scientific">Candidatus Microbacterium stercoravium</name>
    <dbReference type="NCBI Taxonomy" id="2838697"/>
    <lineage>
        <taxon>Bacteria</taxon>
        <taxon>Bacillati</taxon>
        <taxon>Actinomycetota</taxon>
        <taxon>Actinomycetes</taxon>
        <taxon>Micrococcales</taxon>
        <taxon>Microbacteriaceae</taxon>
        <taxon>Microbacterium</taxon>
    </lineage>
</organism>
<dbReference type="GO" id="GO:0009423">
    <property type="term" value="P:chorismate biosynthetic process"/>
    <property type="evidence" value="ECO:0007669"/>
    <property type="project" value="UniProtKB-UniRule"/>
</dbReference>
<accession>A0A9D2H5V5</accession>
<comment type="function">
    <text evidence="17">Catalyzes the conversion of 3-deoxy-D-arabino-heptulosonate 7-phosphate (DAHP) to dehydroquinate (DHQ).</text>
</comment>
<feature type="binding site" evidence="17">
    <location>
        <position position="185"/>
    </location>
    <ligand>
        <name>Zn(2+)</name>
        <dbReference type="ChEBI" id="CHEBI:29105"/>
    </ligand>
</feature>
<comment type="caution">
    <text evidence="20">The sequence shown here is derived from an EMBL/GenBank/DDBJ whole genome shotgun (WGS) entry which is preliminary data.</text>
</comment>
<feature type="binding site" evidence="17">
    <location>
        <position position="264"/>
    </location>
    <ligand>
        <name>Zn(2+)</name>
        <dbReference type="ChEBI" id="CHEBI:29105"/>
    </ligand>
</feature>
<evidence type="ECO:0000256" key="4">
    <source>
        <dbReference type="ARBA" id="ARBA00004661"/>
    </source>
</evidence>
<evidence type="ECO:0000256" key="11">
    <source>
        <dbReference type="ARBA" id="ARBA00022741"/>
    </source>
</evidence>
<dbReference type="Proteomes" id="UP000824220">
    <property type="component" value="Unassembled WGS sequence"/>
</dbReference>
<comment type="subcellular location">
    <subcellularLocation>
        <location evidence="3 17">Cytoplasm</location>
    </subcellularLocation>
</comment>
<dbReference type="HAMAP" id="MF_00110">
    <property type="entry name" value="DHQ_synthase"/>
    <property type="match status" value="1"/>
</dbReference>
<comment type="similarity">
    <text evidence="5 17">Belongs to the sugar phosphate cyclases superfamily. Dehydroquinate synthase family.</text>
</comment>
<dbReference type="Gene3D" id="3.40.50.1970">
    <property type="match status" value="1"/>
</dbReference>
<evidence type="ECO:0000256" key="15">
    <source>
        <dbReference type="ARBA" id="ARBA00023239"/>
    </source>
</evidence>
<evidence type="ECO:0000256" key="10">
    <source>
        <dbReference type="ARBA" id="ARBA00022723"/>
    </source>
</evidence>
<evidence type="ECO:0000256" key="12">
    <source>
        <dbReference type="ARBA" id="ARBA00022833"/>
    </source>
</evidence>